<dbReference type="RefSeq" id="WP_354488655.1">
    <property type="nucleotide sequence ID" value="NZ_JBEPMC010000002.1"/>
</dbReference>
<name>A0ABV2GII4_9HYPH</name>
<dbReference type="PIRSF" id="PIRSF029792">
    <property type="entry name" value="Pro_racemase"/>
    <property type="match status" value="1"/>
</dbReference>
<dbReference type="EMBL" id="JBEPMC010000002">
    <property type="protein sequence ID" value="MET3578106.1"/>
    <property type="molecule type" value="Genomic_DNA"/>
</dbReference>
<dbReference type="Pfam" id="PF05544">
    <property type="entry name" value="Pro_racemase"/>
    <property type="match status" value="1"/>
</dbReference>
<comment type="similarity">
    <text evidence="1">Belongs to the proline racemase family.</text>
</comment>
<dbReference type="PANTHER" id="PTHR33442:SF5">
    <property type="entry name" value="BIFUNCTIONAL TRANS-3-HYDROXY-L-PROLINE DEHYDRATASE_2-EPIMERASE"/>
    <property type="match status" value="1"/>
</dbReference>
<dbReference type="SUPFAM" id="SSF54506">
    <property type="entry name" value="Diaminopimelate epimerase-like"/>
    <property type="match status" value="1"/>
</dbReference>
<sequence length="342" mass="36749">MNLDRVITVVGAHAEGEVGRVITGGVLPPPGATMFERMEALERDSAWLRNMLLFDPRGSVNAAVNLITPPIRADADIGMIVMESDYFVPMSGSNLICTVTVALEAGMIPMRGAETIVRVDTPAGLVEVTADCSGGKCRRITFRNVPSFVMHRDRMVDVPGIGSLRVDVAYGGMIYCIVDAEDVGVTLARDEARDLIELGERIKAAAAEQLPSTHPENPSINTINQTEFAGPLRVVDGVKTSKNAVVVSPGRLDRCPCGTGTSARMALLHARGDLAVGEKFRHTSILDTVFDCRIVETATAGNVPAVATEISGRAWLTGVSHYGVDPEDPFPEGYRLSDTWFR</sequence>
<protein>
    <submittedName>
        <fullName evidence="2">Proline racemase</fullName>
    </submittedName>
</protein>
<dbReference type="InterPro" id="IPR008794">
    <property type="entry name" value="Pro_racemase_fam"/>
</dbReference>
<evidence type="ECO:0000256" key="1">
    <source>
        <dbReference type="ARBA" id="ARBA00007529"/>
    </source>
</evidence>
<evidence type="ECO:0000313" key="3">
    <source>
        <dbReference type="Proteomes" id="UP001549204"/>
    </source>
</evidence>
<dbReference type="SFLD" id="SFLDS00028">
    <property type="entry name" value="Proline_Racemase"/>
    <property type="match status" value="1"/>
</dbReference>
<gene>
    <name evidence="2" type="ORF">ABID19_001123</name>
</gene>
<reference evidence="2 3" key="1">
    <citation type="submission" date="2024-06" db="EMBL/GenBank/DDBJ databases">
        <title>Genomic Encyclopedia of Type Strains, Phase IV (KMG-IV): sequencing the most valuable type-strain genomes for metagenomic binning, comparative biology and taxonomic classification.</title>
        <authorList>
            <person name="Goeker M."/>
        </authorList>
    </citation>
    <scope>NUCLEOTIDE SEQUENCE [LARGE SCALE GENOMIC DNA]</scope>
    <source>
        <strain evidence="2 3">DSM 100022</strain>
    </source>
</reference>
<keyword evidence="3" id="KW-1185">Reference proteome</keyword>
<dbReference type="Proteomes" id="UP001549204">
    <property type="component" value="Unassembled WGS sequence"/>
</dbReference>
<comment type="caution">
    <text evidence="2">The sequence shown here is derived from an EMBL/GenBank/DDBJ whole genome shotgun (WGS) entry which is preliminary data.</text>
</comment>
<accession>A0ABV2GII4</accession>
<proteinExistence type="inferred from homology"/>
<evidence type="ECO:0000313" key="2">
    <source>
        <dbReference type="EMBL" id="MET3578106.1"/>
    </source>
</evidence>
<dbReference type="PANTHER" id="PTHR33442">
    <property type="entry name" value="TRANS-3-HYDROXY-L-PROLINE DEHYDRATASE"/>
    <property type="match status" value="1"/>
</dbReference>
<organism evidence="2 3">
    <name type="scientific">Mesorhizobium robiniae</name>
    <dbReference type="NCBI Taxonomy" id="559315"/>
    <lineage>
        <taxon>Bacteria</taxon>
        <taxon>Pseudomonadati</taxon>
        <taxon>Pseudomonadota</taxon>
        <taxon>Alphaproteobacteria</taxon>
        <taxon>Hyphomicrobiales</taxon>
        <taxon>Phyllobacteriaceae</taxon>
        <taxon>Mesorhizobium</taxon>
    </lineage>
</organism>
<dbReference type="Gene3D" id="3.10.310.10">
    <property type="entry name" value="Diaminopimelate Epimerase, Chain A, domain 1"/>
    <property type="match status" value="2"/>
</dbReference>